<reference evidence="2 3" key="1">
    <citation type="submission" date="2018-02" db="EMBL/GenBank/DDBJ databases">
        <title>The draft genome of Sphingobacterium sp. 5JN-11.</title>
        <authorList>
            <person name="Liu L."/>
            <person name="Li L."/>
            <person name="Liang L."/>
            <person name="Zhang X."/>
            <person name="Wang T."/>
        </authorList>
    </citation>
    <scope>NUCLEOTIDE SEQUENCE [LARGE SCALE GENOMIC DNA]</scope>
    <source>
        <strain evidence="2 3">5JN-11</strain>
    </source>
</reference>
<dbReference type="OrthoDB" id="942200at2"/>
<evidence type="ECO:0000313" key="2">
    <source>
        <dbReference type="EMBL" id="PRD47094.1"/>
    </source>
</evidence>
<dbReference type="EMBL" id="PVBQ01000008">
    <property type="protein sequence ID" value="PRD47094.1"/>
    <property type="molecule type" value="Genomic_DNA"/>
</dbReference>
<name>A0A2S9J2X3_9SPHI</name>
<organism evidence="2 3">
    <name type="scientific">Sphingobacterium haloxyli</name>
    <dbReference type="NCBI Taxonomy" id="2100533"/>
    <lineage>
        <taxon>Bacteria</taxon>
        <taxon>Pseudomonadati</taxon>
        <taxon>Bacteroidota</taxon>
        <taxon>Sphingobacteriia</taxon>
        <taxon>Sphingobacteriales</taxon>
        <taxon>Sphingobacteriaceae</taxon>
        <taxon>Sphingobacterium</taxon>
    </lineage>
</organism>
<keyword evidence="3" id="KW-1185">Reference proteome</keyword>
<accession>A0A2S9J2X3</accession>
<feature type="signal peptide" evidence="1">
    <location>
        <begin position="1"/>
        <end position="23"/>
    </location>
</feature>
<comment type="caution">
    <text evidence="2">The sequence shown here is derived from an EMBL/GenBank/DDBJ whole genome shotgun (WGS) entry which is preliminary data.</text>
</comment>
<feature type="chain" id="PRO_5015624554" description="Outer membrane protein beta-barrel domain-containing protein" evidence="1">
    <location>
        <begin position="24"/>
        <end position="223"/>
    </location>
</feature>
<dbReference type="Proteomes" id="UP000239711">
    <property type="component" value="Unassembled WGS sequence"/>
</dbReference>
<evidence type="ECO:0000313" key="3">
    <source>
        <dbReference type="Proteomes" id="UP000239711"/>
    </source>
</evidence>
<gene>
    <name evidence="2" type="ORF">C5745_11785</name>
</gene>
<dbReference type="AlphaFoldDB" id="A0A2S9J2X3"/>
<keyword evidence="1" id="KW-0732">Signal</keyword>
<sequence length="223" mass="25644">MKKIKGSFLILIFSLFISQNIHAQSPQWHSDKKIAVVFGLTQPVALSGFNLEVNYIYRRFVFDYSHGMSLDFQGNLLPDYLRNQGVEVYMPFSTGFGIGYRLTEWLNLRVESKWHSFEFYYKGEPQTAFNRVAADPNNYSVGLGVYGFFQPFKKKGNVLKGVTVAPSIRFWPTVDTRFDNNRFHYQNRNTGSNEQLKTLASGIKFSPLIINASIGYTFNLKKT</sequence>
<protein>
    <recommendedName>
        <fullName evidence="4">Outer membrane protein beta-barrel domain-containing protein</fullName>
    </recommendedName>
</protein>
<evidence type="ECO:0008006" key="4">
    <source>
        <dbReference type="Google" id="ProtNLM"/>
    </source>
</evidence>
<dbReference type="RefSeq" id="WP_105717211.1">
    <property type="nucleotide sequence ID" value="NZ_PVBQ01000008.1"/>
</dbReference>
<proteinExistence type="predicted"/>
<evidence type="ECO:0000256" key="1">
    <source>
        <dbReference type="SAM" id="SignalP"/>
    </source>
</evidence>